<accession>A0AA38WSZ4</accession>
<organism evidence="1 2">
    <name type="scientific">Centaurea solstitialis</name>
    <name type="common">yellow star-thistle</name>
    <dbReference type="NCBI Taxonomy" id="347529"/>
    <lineage>
        <taxon>Eukaryota</taxon>
        <taxon>Viridiplantae</taxon>
        <taxon>Streptophyta</taxon>
        <taxon>Embryophyta</taxon>
        <taxon>Tracheophyta</taxon>
        <taxon>Spermatophyta</taxon>
        <taxon>Magnoliopsida</taxon>
        <taxon>eudicotyledons</taxon>
        <taxon>Gunneridae</taxon>
        <taxon>Pentapetalae</taxon>
        <taxon>asterids</taxon>
        <taxon>campanulids</taxon>
        <taxon>Asterales</taxon>
        <taxon>Asteraceae</taxon>
        <taxon>Carduoideae</taxon>
        <taxon>Cardueae</taxon>
        <taxon>Centaureinae</taxon>
        <taxon>Centaurea</taxon>
    </lineage>
</organism>
<sequence length="106" mass="12102">MNDDFDANNNNGGSYDNLGEDDIEKYIVEGRNRRFLGFYNNPMRSHNILQLKEVFLVMATNGGQVVVDEESLSFANRVQPFSSTPSSRHICNSHIFPFLALNRLNF</sequence>
<reference evidence="1" key="1">
    <citation type="submission" date="2023-03" db="EMBL/GenBank/DDBJ databases">
        <title>Chromosome-scale reference genome and RAD-based genetic map of yellow starthistle (Centaurea solstitialis) reveal putative structural variation and QTLs associated with invader traits.</title>
        <authorList>
            <person name="Reatini B."/>
            <person name="Cang F.A."/>
            <person name="Jiang Q."/>
            <person name="Mckibben M.T.W."/>
            <person name="Barker M.S."/>
            <person name="Rieseberg L.H."/>
            <person name="Dlugosch K.M."/>
        </authorList>
    </citation>
    <scope>NUCLEOTIDE SEQUENCE</scope>
    <source>
        <strain evidence="1">CAN-66</strain>
        <tissue evidence="1">Leaf</tissue>
    </source>
</reference>
<gene>
    <name evidence="1" type="ORF">OSB04_008129</name>
</gene>
<dbReference type="AlphaFoldDB" id="A0AA38WSZ4"/>
<proteinExistence type="predicted"/>
<name>A0AA38WSZ4_9ASTR</name>
<dbReference type="EMBL" id="JARYMX010000002">
    <property type="protein sequence ID" value="KAJ9562969.1"/>
    <property type="molecule type" value="Genomic_DNA"/>
</dbReference>
<protein>
    <submittedName>
        <fullName evidence="1">Uncharacterized protein</fullName>
    </submittedName>
</protein>
<dbReference type="Proteomes" id="UP001172457">
    <property type="component" value="Chromosome 2"/>
</dbReference>
<comment type="caution">
    <text evidence="1">The sequence shown here is derived from an EMBL/GenBank/DDBJ whole genome shotgun (WGS) entry which is preliminary data.</text>
</comment>
<evidence type="ECO:0000313" key="2">
    <source>
        <dbReference type="Proteomes" id="UP001172457"/>
    </source>
</evidence>
<keyword evidence="2" id="KW-1185">Reference proteome</keyword>
<evidence type="ECO:0000313" key="1">
    <source>
        <dbReference type="EMBL" id="KAJ9562969.1"/>
    </source>
</evidence>